<keyword evidence="3" id="KW-1185">Reference proteome</keyword>
<gene>
    <name evidence="2" type="ORF">OEZ85_006053</name>
</gene>
<feature type="compositionally biased region" description="Polar residues" evidence="1">
    <location>
        <begin position="289"/>
        <end position="298"/>
    </location>
</feature>
<evidence type="ECO:0000313" key="2">
    <source>
        <dbReference type="EMBL" id="WIA20210.1"/>
    </source>
</evidence>
<proteinExistence type="predicted"/>
<protein>
    <submittedName>
        <fullName evidence="2">Uncharacterized protein</fullName>
    </submittedName>
</protein>
<dbReference type="Proteomes" id="UP001244341">
    <property type="component" value="Chromosome 11b"/>
</dbReference>
<dbReference type="EMBL" id="CP126218">
    <property type="protein sequence ID" value="WIA20210.1"/>
    <property type="molecule type" value="Genomic_DNA"/>
</dbReference>
<sequence>MCNASHSDKSCWYNDPRQAPAHWAPSESAPYKAIQLYQRRCAELGVVPKAPGARSAPSTLQQGGRAPPRAQAAAAAFADPNGQPDLHAAALMPEAADDTESLGGWFMAGSCMRTQDDCSSSSSYSAGTTFAAALGGRDKQPLSFLPPASVQPRSRAAATGTAADTPAATAITAGDVQMQITFAGSPTKLWGLLQQMSEAGLLETTTADTASAGACAAAAAAPDSGCEPNIMTRAQADACQLYYRPLKEGELNIMTIEGNATSCFIGRTDPDPPACSGTGQGIKEEESTTDQGSGTASSAQPVLHFCSSAPAEDVPCSMPTPQKATFEYVDNSSCIKHAAAPEAPYHKHGTLHYRLGSIHHSARNVCV</sequence>
<evidence type="ECO:0000256" key="1">
    <source>
        <dbReference type="SAM" id="MobiDB-lite"/>
    </source>
</evidence>
<evidence type="ECO:0000313" key="3">
    <source>
        <dbReference type="Proteomes" id="UP001244341"/>
    </source>
</evidence>
<name>A0ABY8UGC2_TETOB</name>
<organism evidence="2 3">
    <name type="scientific">Tetradesmus obliquus</name>
    <name type="common">Green alga</name>
    <name type="synonym">Acutodesmus obliquus</name>
    <dbReference type="NCBI Taxonomy" id="3088"/>
    <lineage>
        <taxon>Eukaryota</taxon>
        <taxon>Viridiplantae</taxon>
        <taxon>Chlorophyta</taxon>
        <taxon>core chlorophytes</taxon>
        <taxon>Chlorophyceae</taxon>
        <taxon>CS clade</taxon>
        <taxon>Sphaeropleales</taxon>
        <taxon>Scenedesmaceae</taxon>
        <taxon>Tetradesmus</taxon>
    </lineage>
</organism>
<accession>A0ABY8UGC2</accession>
<feature type="region of interest" description="Disordered" evidence="1">
    <location>
        <begin position="274"/>
        <end position="298"/>
    </location>
</feature>
<reference evidence="2 3" key="1">
    <citation type="submission" date="2023-05" db="EMBL/GenBank/DDBJ databases">
        <title>A 100% complete, gapless, phased diploid assembly of the Scenedesmus obliquus UTEX 3031 genome.</title>
        <authorList>
            <person name="Biondi T.C."/>
            <person name="Hanschen E.R."/>
            <person name="Kwon T."/>
            <person name="Eng W."/>
            <person name="Kruse C.P.S."/>
            <person name="Koehler S.I."/>
            <person name="Kunde Y."/>
            <person name="Gleasner C.D."/>
            <person name="You Mak K.T."/>
            <person name="Polle J."/>
            <person name="Hovde B.T."/>
            <person name="Starkenburg S.R."/>
        </authorList>
    </citation>
    <scope>NUCLEOTIDE SEQUENCE [LARGE SCALE GENOMIC DNA]</scope>
    <source>
        <strain evidence="2 3">DOE0152z</strain>
    </source>
</reference>